<accession>X0VV72</accession>
<evidence type="ECO:0000256" key="2">
    <source>
        <dbReference type="ARBA" id="ARBA00022670"/>
    </source>
</evidence>
<evidence type="ECO:0000256" key="3">
    <source>
        <dbReference type="ARBA" id="ARBA00022729"/>
    </source>
</evidence>
<feature type="non-terminal residue" evidence="7">
    <location>
        <position position="235"/>
    </location>
</feature>
<evidence type="ECO:0000259" key="6">
    <source>
        <dbReference type="Pfam" id="PF13734"/>
    </source>
</evidence>
<dbReference type="GO" id="GO:0006508">
    <property type="term" value="P:proteolysis"/>
    <property type="evidence" value="ECO:0007669"/>
    <property type="project" value="UniProtKB-KW"/>
</dbReference>
<dbReference type="Gene3D" id="3.90.70.50">
    <property type="entry name" value="Peptidase C10, streptopain"/>
    <property type="match status" value="2"/>
</dbReference>
<dbReference type="InterPro" id="IPR025896">
    <property type="entry name" value="Spi_Prtas-inh"/>
</dbReference>
<comment type="similarity">
    <text evidence="1">Belongs to the peptidase C10 family.</text>
</comment>
<dbReference type="InterPro" id="IPR038765">
    <property type="entry name" value="Papain-like_cys_pep_sf"/>
</dbReference>
<dbReference type="GO" id="GO:0008234">
    <property type="term" value="F:cysteine-type peptidase activity"/>
    <property type="evidence" value="ECO:0007669"/>
    <property type="project" value="UniProtKB-KW"/>
</dbReference>
<organism evidence="7">
    <name type="scientific">marine sediment metagenome</name>
    <dbReference type="NCBI Taxonomy" id="412755"/>
    <lineage>
        <taxon>unclassified sequences</taxon>
        <taxon>metagenomes</taxon>
        <taxon>ecological metagenomes</taxon>
    </lineage>
</organism>
<reference evidence="7" key="1">
    <citation type="journal article" date="2014" name="Front. Microbiol.">
        <title>High frequency of phylogenetically diverse reductive dehalogenase-homologous genes in deep subseafloor sedimentary metagenomes.</title>
        <authorList>
            <person name="Kawai M."/>
            <person name="Futagami T."/>
            <person name="Toyoda A."/>
            <person name="Takaki Y."/>
            <person name="Nishi S."/>
            <person name="Hori S."/>
            <person name="Arai W."/>
            <person name="Tsubouchi T."/>
            <person name="Morono Y."/>
            <person name="Uchiyama I."/>
            <person name="Ito T."/>
            <person name="Fujiyama A."/>
            <person name="Inagaki F."/>
            <person name="Takami H."/>
        </authorList>
    </citation>
    <scope>NUCLEOTIDE SEQUENCE</scope>
    <source>
        <strain evidence="7">Expedition CK06-06</strain>
    </source>
</reference>
<name>X0VV72_9ZZZZ</name>
<keyword evidence="4" id="KW-0378">Hydrolase</keyword>
<dbReference type="Pfam" id="PF13734">
    <property type="entry name" value="Inhibitor_I69"/>
    <property type="match status" value="1"/>
</dbReference>
<dbReference type="EMBL" id="BARS01025463">
    <property type="protein sequence ID" value="GAG04431.1"/>
    <property type="molecule type" value="Genomic_DNA"/>
</dbReference>
<evidence type="ECO:0000256" key="5">
    <source>
        <dbReference type="ARBA" id="ARBA00022807"/>
    </source>
</evidence>
<comment type="caution">
    <text evidence="7">The sequence shown here is derived from an EMBL/GenBank/DDBJ whole genome shotgun (WGS) entry which is preliminary data.</text>
</comment>
<dbReference type="Pfam" id="PF01640">
    <property type="entry name" value="Peptidase_C10"/>
    <property type="match status" value="1"/>
</dbReference>
<dbReference type="SUPFAM" id="SSF54001">
    <property type="entry name" value="Cysteine proteinases"/>
    <property type="match status" value="1"/>
</dbReference>
<keyword evidence="5" id="KW-0788">Thiol protease</keyword>
<evidence type="ECO:0000256" key="1">
    <source>
        <dbReference type="ARBA" id="ARBA00009693"/>
    </source>
</evidence>
<protein>
    <recommendedName>
        <fullName evidence="6">Spi protease inhibitor domain-containing protein</fullName>
    </recommendedName>
</protein>
<evidence type="ECO:0000313" key="7">
    <source>
        <dbReference type="EMBL" id="GAG04431.1"/>
    </source>
</evidence>
<dbReference type="InterPro" id="IPR000200">
    <property type="entry name" value="Peptidase_C10"/>
</dbReference>
<dbReference type="AlphaFoldDB" id="X0VV72"/>
<keyword evidence="2" id="KW-0645">Protease</keyword>
<evidence type="ECO:0000256" key="4">
    <source>
        <dbReference type="ARBA" id="ARBA00022801"/>
    </source>
</evidence>
<sequence>MSKKNLREKSMAFGIIVLFLGAGVVSGINGNETFGAGFDQKQQQIGIKSATKVANMKLSQLGKTDDFSVGSSIEACRNCEDIILFYVFDLQPQGYIVVSADSNLPPVIAYSFTDNSQSDVSKDNILRQMLKADIGLRLENIENLPENIIKSRNLLWNEFLNEENENLVNTDFEQWPPEGTTSTGGWLETKWHQDSPFKDFCPMDGDKRSVAGCPAVAMAQILNYHKTTNNVAFND</sequence>
<gene>
    <name evidence="7" type="ORF">S01H1_40237</name>
</gene>
<proteinExistence type="inferred from homology"/>
<dbReference type="InterPro" id="IPR044934">
    <property type="entry name" value="Streptopain_sf"/>
</dbReference>
<feature type="domain" description="Spi protease inhibitor" evidence="6">
    <location>
        <begin position="44"/>
        <end position="131"/>
    </location>
</feature>
<keyword evidence="3" id="KW-0732">Signal</keyword>